<accession>A0ACA9JWJ0</accession>
<dbReference type="EMBL" id="CAJVPU010000079">
    <property type="protein sequence ID" value="CAG8440081.1"/>
    <property type="molecule type" value="Genomic_DNA"/>
</dbReference>
<evidence type="ECO:0000313" key="1">
    <source>
        <dbReference type="EMBL" id="CAG8440081.1"/>
    </source>
</evidence>
<evidence type="ECO:0000313" key="2">
    <source>
        <dbReference type="Proteomes" id="UP000789702"/>
    </source>
</evidence>
<keyword evidence="2" id="KW-1185">Reference proteome</keyword>
<reference evidence="1" key="1">
    <citation type="submission" date="2021-06" db="EMBL/GenBank/DDBJ databases">
        <authorList>
            <person name="Kallberg Y."/>
            <person name="Tangrot J."/>
            <person name="Rosling A."/>
        </authorList>
    </citation>
    <scope>NUCLEOTIDE SEQUENCE</scope>
    <source>
        <strain evidence="1">IL203A</strain>
    </source>
</reference>
<organism evidence="1 2">
    <name type="scientific">Dentiscutata heterogama</name>
    <dbReference type="NCBI Taxonomy" id="1316150"/>
    <lineage>
        <taxon>Eukaryota</taxon>
        <taxon>Fungi</taxon>
        <taxon>Fungi incertae sedis</taxon>
        <taxon>Mucoromycota</taxon>
        <taxon>Glomeromycotina</taxon>
        <taxon>Glomeromycetes</taxon>
        <taxon>Diversisporales</taxon>
        <taxon>Gigasporaceae</taxon>
        <taxon>Dentiscutata</taxon>
    </lineage>
</organism>
<sequence length="309" mass="33231">MFPITLGTETSKYQEERKSTESPEVVASEPGVAIWLLKSPYQGNLPLEAKYGPMTDRAEYREGRMKKQPEVVAPEAAGISPEMVHEVADARGRPSGTSSLAAKATASVRPKATRYPVQYFASPIPCPSPHPPLLFSYLLSVGFTSPYTRRLMVADDHKLSYLLKSNQGAVRKAHVFVLLPGTSLEALAATSMPLRRWSHGSKGDNSALRLVGSVKGGSGVILGVAVLPANGLKLGHRPGGHSRGENADMSSTLSALQFYLSYKPRVMARLFPTARPTVVRGQTLGCGLVVGSRRRGNPLEGTRQSNPVT</sequence>
<name>A0ACA9JWJ0_9GLOM</name>
<comment type="caution">
    <text evidence="1">The sequence shown here is derived from an EMBL/GenBank/DDBJ whole genome shotgun (WGS) entry which is preliminary data.</text>
</comment>
<proteinExistence type="predicted"/>
<gene>
    <name evidence="1" type="ORF">DHETER_LOCUS194</name>
</gene>
<dbReference type="Proteomes" id="UP000789702">
    <property type="component" value="Unassembled WGS sequence"/>
</dbReference>
<protein>
    <submittedName>
        <fullName evidence="1">7739_t:CDS:1</fullName>
    </submittedName>
</protein>